<gene>
    <name evidence="2" type="ORF">AO382_0373</name>
    <name evidence="1" type="ORF">AO384_1774</name>
</gene>
<accession>A0A198UGS4</accession>
<dbReference type="AlphaFoldDB" id="A0A198UGS4"/>
<dbReference type="Proteomes" id="UP000078228">
    <property type="component" value="Unassembled WGS sequence"/>
</dbReference>
<dbReference type="EMBL" id="LXHE01000002">
    <property type="protein sequence ID" value="OAV02007.1"/>
    <property type="molecule type" value="Genomic_DNA"/>
</dbReference>
<evidence type="ECO:0000313" key="3">
    <source>
        <dbReference type="Proteomes" id="UP000078228"/>
    </source>
</evidence>
<name>A0A198UGS4_MORCA</name>
<protein>
    <submittedName>
        <fullName evidence="1">Uncharacterized protein</fullName>
    </submittedName>
</protein>
<dbReference type="Proteomes" id="UP000078446">
    <property type="component" value="Unassembled WGS sequence"/>
</dbReference>
<reference evidence="3 4" key="1">
    <citation type="journal article" date="2016" name="Genome Biol. Evol.">
        <title>Comparative Genomic Analyses of the Moraxella catarrhalis Serosensitive and Seroresistant Lineages Demonstrate Their Independent Evolution.</title>
        <authorList>
            <person name="Earl J.P."/>
            <person name="de Vries S.P."/>
            <person name="Ahmed A."/>
            <person name="Powell E."/>
            <person name="Schultz M.P."/>
            <person name="Hermans P.W."/>
            <person name="Hill D.J."/>
            <person name="Zhou Z."/>
            <person name="Constantinidou C.I."/>
            <person name="Hu F.Z."/>
            <person name="Bootsma H.J."/>
            <person name="Ehrlich G.D."/>
        </authorList>
    </citation>
    <scope>NUCLEOTIDE SEQUENCE [LARGE SCALE GENOMIC DNA]</scope>
    <source>
        <strain evidence="1 3">Z7542</strain>
        <strain evidence="2 4">Z7574</strain>
    </source>
</reference>
<evidence type="ECO:0000313" key="1">
    <source>
        <dbReference type="EMBL" id="OAU94417.1"/>
    </source>
</evidence>
<proteinExistence type="predicted"/>
<evidence type="ECO:0000313" key="4">
    <source>
        <dbReference type="Proteomes" id="UP000078446"/>
    </source>
</evidence>
<organism evidence="1 3">
    <name type="scientific">Moraxella catarrhalis</name>
    <name type="common">Branhamella catarrhalis</name>
    <dbReference type="NCBI Taxonomy" id="480"/>
    <lineage>
        <taxon>Bacteria</taxon>
        <taxon>Pseudomonadati</taxon>
        <taxon>Pseudomonadota</taxon>
        <taxon>Gammaproteobacteria</taxon>
        <taxon>Moraxellales</taxon>
        <taxon>Moraxellaceae</taxon>
        <taxon>Moraxella</taxon>
    </lineage>
</organism>
<comment type="caution">
    <text evidence="1">The sequence shown here is derived from an EMBL/GenBank/DDBJ whole genome shotgun (WGS) entry which is preliminary data.</text>
</comment>
<dbReference type="EMBL" id="LXHC01000028">
    <property type="protein sequence ID" value="OAU94417.1"/>
    <property type="molecule type" value="Genomic_DNA"/>
</dbReference>
<sequence>MILINKIKRCQNSVLFLSLNPDHYQHQWRLSKNHTAIS</sequence>
<evidence type="ECO:0000313" key="2">
    <source>
        <dbReference type="EMBL" id="OAV02007.1"/>
    </source>
</evidence>
<keyword evidence="3" id="KW-1185">Reference proteome</keyword>